<dbReference type="PANTHER" id="PTHR33365:SF14">
    <property type="entry name" value="TAT PATHWAY SIGNAL SEQUENCE"/>
    <property type="match status" value="1"/>
</dbReference>
<evidence type="ECO:0000256" key="3">
    <source>
        <dbReference type="SAM" id="Phobius"/>
    </source>
</evidence>
<dbReference type="Pfam" id="PF11807">
    <property type="entry name" value="UstYa"/>
    <property type="match status" value="1"/>
</dbReference>
<accession>A0AAD4KGQ1</accession>
<organism evidence="4 5">
    <name type="scientific">Talaromyces proteolyticus</name>
    <dbReference type="NCBI Taxonomy" id="1131652"/>
    <lineage>
        <taxon>Eukaryota</taxon>
        <taxon>Fungi</taxon>
        <taxon>Dikarya</taxon>
        <taxon>Ascomycota</taxon>
        <taxon>Pezizomycotina</taxon>
        <taxon>Eurotiomycetes</taxon>
        <taxon>Eurotiomycetidae</taxon>
        <taxon>Eurotiales</taxon>
        <taxon>Trichocomaceae</taxon>
        <taxon>Talaromyces</taxon>
        <taxon>Talaromyces sect. Bacilispori</taxon>
    </lineage>
</organism>
<comment type="caution">
    <text evidence="4">The sequence shown here is derived from an EMBL/GenBank/DDBJ whole genome shotgun (WGS) entry which is preliminary data.</text>
</comment>
<evidence type="ECO:0000256" key="2">
    <source>
        <dbReference type="SAM" id="MobiDB-lite"/>
    </source>
</evidence>
<protein>
    <recommendedName>
        <fullName evidence="6">Tat pathway signal sequence</fullName>
    </recommendedName>
</protein>
<evidence type="ECO:0000313" key="5">
    <source>
        <dbReference type="Proteomes" id="UP001201262"/>
    </source>
</evidence>
<reference evidence="4" key="1">
    <citation type="submission" date="2021-12" db="EMBL/GenBank/DDBJ databases">
        <title>Convergent genome expansion in fungi linked to evolution of root-endophyte symbiosis.</title>
        <authorList>
            <consortium name="DOE Joint Genome Institute"/>
            <person name="Ke Y.-H."/>
            <person name="Bonito G."/>
            <person name="Liao H.-L."/>
            <person name="Looney B."/>
            <person name="Rojas-Flechas A."/>
            <person name="Nash J."/>
            <person name="Hameed K."/>
            <person name="Schadt C."/>
            <person name="Martin F."/>
            <person name="Crous P.W."/>
            <person name="Miettinen O."/>
            <person name="Magnuson J.K."/>
            <person name="Labbe J."/>
            <person name="Jacobson D."/>
            <person name="Doktycz M.J."/>
            <person name="Veneault-Fourrey C."/>
            <person name="Kuo A."/>
            <person name="Mondo S."/>
            <person name="Calhoun S."/>
            <person name="Riley R."/>
            <person name="Ohm R."/>
            <person name="LaButti K."/>
            <person name="Andreopoulos B."/>
            <person name="Pangilinan J."/>
            <person name="Nolan M."/>
            <person name="Tritt A."/>
            <person name="Clum A."/>
            <person name="Lipzen A."/>
            <person name="Daum C."/>
            <person name="Barry K."/>
            <person name="Grigoriev I.V."/>
            <person name="Vilgalys R."/>
        </authorList>
    </citation>
    <scope>NUCLEOTIDE SEQUENCE</scope>
    <source>
        <strain evidence="4">PMI_201</strain>
    </source>
</reference>
<dbReference type="InterPro" id="IPR021765">
    <property type="entry name" value="UstYa-like"/>
</dbReference>
<gene>
    <name evidence="4" type="ORF">BGW36DRAFT_465100</name>
</gene>
<evidence type="ECO:0008006" key="6">
    <source>
        <dbReference type="Google" id="ProtNLM"/>
    </source>
</evidence>
<keyword evidence="3" id="KW-0472">Membrane</keyword>
<dbReference type="AlphaFoldDB" id="A0AAD4KGQ1"/>
<feature type="transmembrane region" description="Helical" evidence="3">
    <location>
        <begin position="55"/>
        <end position="76"/>
    </location>
</feature>
<dbReference type="Proteomes" id="UP001201262">
    <property type="component" value="Unassembled WGS sequence"/>
</dbReference>
<dbReference type="GeneID" id="70252567"/>
<feature type="compositionally biased region" description="Basic and acidic residues" evidence="2">
    <location>
        <begin position="23"/>
        <end position="35"/>
    </location>
</feature>
<feature type="region of interest" description="Disordered" evidence="2">
    <location>
        <begin position="13"/>
        <end position="39"/>
    </location>
</feature>
<sequence>MVFLKWSRKRYQELPARSDSSSDEERQPLDSKNSGEFRPPCYCSEGQNNSLTGRLSTFTIVTANVLLFISAVTLGFTNRTDRYIEKESSSYSPVYDHIHIYKSEVRHNFSNYWDDNNPSVFQKYPSPEVDKAWDRITDLQSIPLTADQVRQLGKDPATVWPAPKDEFGEGVYYGLIDIFHQTHCLNMLRKSAFPEYYGDVKKKHKHDPLKYNEHLLHCTYTLLFNIMCHADVEVMVGHKFKGWPGMQMDFASTKKCRNFQEILEWKEGFQIVQSAPWSEYPDQQIVEMDPEGILTPYGVHLGLEDFADSEDVELSIPSDLAWQPKESHHKHESHIQEGD</sequence>
<dbReference type="GO" id="GO:0043386">
    <property type="term" value="P:mycotoxin biosynthetic process"/>
    <property type="evidence" value="ECO:0007669"/>
    <property type="project" value="InterPro"/>
</dbReference>
<name>A0AAD4KGQ1_9EURO</name>
<proteinExistence type="inferred from homology"/>
<keyword evidence="3" id="KW-1133">Transmembrane helix</keyword>
<dbReference type="EMBL" id="JAJTJA010000012">
    <property type="protein sequence ID" value="KAH8691330.1"/>
    <property type="molecule type" value="Genomic_DNA"/>
</dbReference>
<dbReference type="RefSeq" id="XP_046067422.1">
    <property type="nucleotide sequence ID" value="XM_046222280.1"/>
</dbReference>
<evidence type="ECO:0000256" key="1">
    <source>
        <dbReference type="ARBA" id="ARBA00035112"/>
    </source>
</evidence>
<keyword evidence="3" id="KW-0812">Transmembrane</keyword>
<evidence type="ECO:0000313" key="4">
    <source>
        <dbReference type="EMBL" id="KAH8691330.1"/>
    </source>
</evidence>
<keyword evidence="5" id="KW-1185">Reference proteome</keyword>
<dbReference type="PANTHER" id="PTHR33365">
    <property type="entry name" value="YALI0B05434P"/>
    <property type="match status" value="1"/>
</dbReference>
<comment type="similarity">
    <text evidence="1">Belongs to the ustYa family.</text>
</comment>